<keyword evidence="1" id="KW-0812">Transmembrane</keyword>
<evidence type="ECO:0000313" key="3">
    <source>
        <dbReference type="Proteomes" id="UP001298681"/>
    </source>
</evidence>
<accession>A0ABS9MJ29</accession>
<dbReference type="Proteomes" id="UP001298681">
    <property type="component" value="Unassembled WGS sequence"/>
</dbReference>
<feature type="transmembrane region" description="Helical" evidence="1">
    <location>
        <begin position="36"/>
        <end position="56"/>
    </location>
</feature>
<keyword evidence="3" id="KW-1185">Reference proteome</keyword>
<dbReference type="Pfam" id="PF07441">
    <property type="entry name" value="BofA"/>
    <property type="match status" value="1"/>
</dbReference>
<evidence type="ECO:0000256" key="1">
    <source>
        <dbReference type="SAM" id="Phobius"/>
    </source>
</evidence>
<dbReference type="RefSeq" id="WP_237966748.1">
    <property type="nucleotide sequence ID" value="NZ_JAKNHQ010000008.1"/>
</dbReference>
<keyword evidence="1" id="KW-1133">Transmembrane helix</keyword>
<dbReference type="EMBL" id="JAKNHQ010000008">
    <property type="protein sequence ID" value="MCG4610817.1"/>
    <property type="molecule type" value="Genomic_DNA"/>
</dbReference>
<protein>
    <submittedName>
        <fullName evidence="2">Pro-sigmaK processing inhibitor BofA family protein</fullName>
    </submittedName>
</protein>
<reference evidence="2 3" key="1">
    <citation type="submission" date="2022-01" db="EMBL/GenBank/DDBJ databases">
        <title>Collection of gut derived symbiotic bacterial strains cultured from healthy donors.</title>
        <authorList>
            <person name="Lin H."/>
            <person name="Kohout C."/>
            <person name="Waligurski E."/>
            <person name="Pamer E.G."/>
        </authorList>
    </citation>
    <scope>NUCLEOTIDE SEQUENCE [LARGE SCALE GENOMIC DNA]</scope>
    <source>
        <strain evidence="2 3">DFI.7.58</strain>
    </source>
</reference>
<keyword evidence="1" id="KW-0472">Membrane</keyword>
<proteinExistence type="predicted"/>
<dbReference type="InterPro" id="IPR010001">
    <property type="entry name" value="BofA"/>
</dbReference>
<evidence type="ECO:0000313" key="2">
    <source>
        <dbReference type="EMBL" id="MCG4610817.1"/>
    </source>
</evidence>
<gene>
    <name evidence="2" type="ORF">L0P57_07700</name>
</gene>
<name>A0ABS9MJ29_9FIRM</name>
<comment type="caution">
    <text evidence="2">The sequence shown here is derived from an EMBL/GenBank/DDBJ whole genome shotgun (WGS) entry which is preliminary data.</text>
</comment>
<sequence>MNSWNMLLIGLGIFALLVLLQVIVRAAHPVQRAIGGIVMGLCALVAVNLTGVFTGVSIPLSPLAIGVSGAAGIPGVTLLLLLNLIFV</sequence>
<organism evidence="2 3">
    <name type="scientific">Anaeromassilibacillus senegalensis</name>
    <dbReference type="NCBI Taxonomy" id="1673717"/>
    <lineage>
        <taxon>Bacteria</taxon>
        <taxon>Bacillati</taxon>
        <taxon>Bacillota</taxon>
        <taxon>Clostridia</taxon>
        <taxon>Eubacteriales</taxon>
        <taxon>Acutalibacteraceae</taxon>
        <taxon>Anaeromassilibacillus</taxon>
    </lineage>
</organism>
<feature type="transmembrane region" description="Helical" evidence="1">
    <location>
        <begin position="63"/>
        <end position="86"/>
    </location>
</feature>